<evidence type="ECO:0000259" key="1">
    <source>
        <dbReference type="Pfam" id="PF00535"/>
    </source>
</evidence>
<dbReference type="Pfam" id="PF00535">
    <property type="entry name" value="Glycos_transf_2"/>
    <property type="match status" value="1"/>
</dbReference>
<organism evidence="2 3">
    <name type="scientific">Pannus brasiliensis CCIBt3594</name>
    <dbReference type="NCBI Taxonomy" id="1427578"/>
    <lineage>
        <taxon>Bacteria</taxon>
        <taxon>Bacillati</taxon>
        <taxon>Cyanobacteriota</taxon>
        <taxon>Cyanophyceae</taxon>
        <taxon>Oscillatoriophycideae</taxon>
        <taxon>Chroococcales</taxon>
        <taxon>Microcystaceae</taxon>
        <taxon>Pannus</taxon>
    </lineage>
</organism>
<name>A0AAW9QPX1_9CHRO</name>
<dbReference type="InterPro" id="IPR029044">
    <property type="entry name" value="Nucleotide-diphossugar_trans"/>
</dbReference>
<dbReference type="Gene3D" id="3.90.550.10">
    <property type="entry name" value="Spore Coat Polysaccharide Biosynthesis Protein SpsA, Chain A"/>
    <property type="match status" value="1"/>
</dbReference>
<dbReference type="Proteomes" id="UP001328733">
    <property type="component" value="Unassembled WGS sequence"/>
</dbReference>
<dbReference type="EC" id="2.4.-.-" evidence="2"/>
<keyword evidence="2" id="KW-0328">Glycosyltransferase</keyword>
<evidence type="ECO:0000313" key="2">
    <source>
        <dbReference type="EMBL" id="MEG3439832.1"/>
    </source>
</evidence>
<dbReference type="CDD" id="cd00761">
    <property type="entry name" value="Glyco_tranf_GTA_type"/>
    <property type="match status" value="1"/>
</dbReference>
<dbReference type="SUPFAM" id="SSF53448">
    <property type="entry name" value="Nucleotide-diphospho-sugar transferases"/>
    <property type="match status" value="1"/>
</dbReference>
<keyword evidence="3" id="KW-1185">Reference proteome</keyword>
<dbReference type="RefSeq" id="WP_332867309.1">
    <property type="nucleotide sequence ID" value="NZ_JBAFSM010000062.1"/>
</dbReference>
<dbReference type="InterPro" id="IPR001173">
    <property type="entry name" value="Glyco_trans_2-like"/>
</dbReference>
<proteinExistence type="predicted"/>
<evidence type="ECO:0000313" key="3">
    <source>
        <dbReference type="Proteomes" id="UP001328733"/>
    </source>
</evidence>
<reference evidence="2 3" key="1">
    <citation type="submission" date="2024-01" db="EMBL/GenBank/DDBJ databases">
        <title>Genomic insights into the taxonomy and metabolism of the cyanobacterium Pannus brasiliensis CCIBt3594.</title>
        <authorList>
            <person name="Machado M."/>
            <person name="Botero N.B."/>
            <person name="Andreote A.P.D."/>
            <person name="Feitosa A.M.T."/>
            <person name="Popin R."/>
            <person name="Sivonen K."/>
            <person name="Fiore M.F."/>
        </authorList>
    </citation>
    <scope>NUCLEOTIDE SEQUENCE [LARGE SCALE GENOMIC DNA]</scope>
    <source>
        <strain evidence="2 3">CCIBt3594</strain>
    </source>
</reference>
<dbReference type="PANTHER" id="PTHR43685">
    <property type="entry name" value="GLYCOSYLTRANSFERASE"/>
    <property type="match status" value="1"/>
</dbReference>
<feature type="domain" description="Glycosyltransferase 2-like" evidence="1">
    <location>
        <begin position="4"/>
        <end position="168"/>
    </location>
</feature>
<protein>
    <submittedName>
        <fullName evidence="2">Glycosyltransferase family 2 protein</fullName>
        <ecNumber evidence="2">2.4.-.-</ecNumber>
    </submittedName>
</protein>
<dbReference type="GO" id="GO:0016757">
    <property type="term" value="F:glycosyltransferase activity"/>
    <property type="evidence" value="ECO:0007669"/>
    <property type="project" value="UniProtKB-KW"/>
</dbReference>
<dbReference type="AlphaFoldDB" id="A0AAW9QPX1"/>
<sequence>MKISIIITTRDRLSLLKRAIASSLAQKIAHEIIVIDDGSSDGTGEYLETLTGKVRVYRNSRNLGHAGSVNRGVALATGDWIKLLDDDDYLAPDCLAIMAREIARYPRAVIASCQAAQVNPSGGEIKRTRRVGRGKIAYISRSDIHYRMLLEYLPFGTPAQVMFRKDAFTRSGGWNSAFDLDFDDIESWLKIARFGDAIFINQCLAYRTIWHGGHNQKFSIQERLNAHIAVKEKMYACVDREYREHLPPLADIRNYLRLHWALIALKRGRIRLCREIVASALFSVNAWRLLFQVLFVRLQAGT</sequence>
<dbReference type="PANTHER" id="PTHR43685:SF2">
    <property type="entry name" value="GLYCOSYLTRANSFERASE 2-LIKE DOMAIN-CONTAINING PROTEIN"/>
    <property type="match status" value="1"/>
</dbReference>
<dbReference type="InterPro" id="IPR050834">
    <property type="entry name" value="Glycosyltransf_2"/>
</dbReference>
<accession>A0AAW9QPX1</accession>
<dbReference type="EMBL" id="JBAFSM010000062">
    <property type="protein sequence ID" value="MEG3439832.1"/>
    <property type="molecule type" value="Genomic_DNA"/>
</dbReference>
<comment type="caution">
    <text evidence="2">The sequence shown here is derived from an EMBL/GenBank/DDBJ whole genome shotgun (WGS) entry which is preliminary data.</text>
</comment>
<gene>
    <name evidence="2" type="ORF">V0288_22075</name>
</gene>
<keyword evidence="2" id="KW-0808">Transferase</keyword>